<keyword evidence="7" id="KW-0256">Endoplasmic reticulum</keyword>
<dbReference type="Pfam" id="PF25147">
    <property type="entry name" value="Ribophorin_II_C"/>
    <property type="match status" value="1"/>
</dbReference>
<evidence type="ECO:0000256" key="5">
    <source>
        <dbReference type="ARBA" id="ARBA00022692"/>
    </source>
</evidence>
<feature type="domain" description="Ribophorin II C-terminal" evidence="15">
    <location>
        <begin position="184"/>
        <end position="282"/>
    </location>
</feature>
<reference evidence="16 17" key="1">
    <citation type="submission" date="2023-09" db="EMBL/GenBank/DDBJ databases">
        <title>Pangenome analysis of Batrachochytrium dendrobatidis and related Chytrids.</title>
        <authorList>
            <person name="Yacoub M.N."/>
            <person name="Stajich J.E."/>
            <person name="James T.Y."/>
        </authorList>
    </citation>
    <scope>NUCLEOTIDE SEQUENCE [LARGE SCALE GENOMIC DNA]</scope>
    <source>
        <strain evidence="16 17">JEL0888</strain>
    </source>
</reference>
<evidence type="ECO:0000256" key="10">
    <source>
        <dbReference type="ARBA" id="ARBA00030078"/>
    </source>
</evidence>
<evidence type="ECO:0000313" key="17">
    <source>
        <dbReference type="Proteomes" id="UP001527925"/>
    </source>
</evidence>
<keyword evidence="8 12" id="KW-1133">Transmembrane helix</keyword>
<feature type="chain" id="PRO_5045320223" description="Ribophorin II" evidence="13">
    <location>
        <begin position="21"/>
        <end position="289"/>
    </location>
</feature>
<feature type="transmembrane region" description="Helical" evidence="12">
    <location>
        <begin position="228"/>
        <end position="250"/>
    </location>
</feature>
<accession>A0ABR4NJX4</accession>
<dbReference type="InterPro" id="IPR008814">
    <property type="entry name" value="Swp1"/>
</dbReference>
<comment type="subcellular location">
    <subcellularLocation>
        <location evidence="2">Endoplasmic reticulum membrane</location>
        <topology evidence="2">Multi-pass membrane protein</topology>
    </subcellularLocation>
</comment>
<dbReference type="EMBL" id="JADGIZ020000002">
    <property type="protein sequence ID" value="KAL2919837.1"/>
    <property type="molecule type" value="Genomic_DNA"/>
</dbReference>
<evidence type="ECO:0000256" key="1">
    <source>
        <dbReference type="ARBA" id="ARBA00002791"/>
    </source>
</evidence>
<proteinExistence type="inferred from homology"/>
<protein>
    <recommendedName>
        <fullName evidence="11">Ribophorin II</fullName>
    </recommendedName>
    <alternativeName>
        <fullName evidence="10">Ribophorin-2</fullName>
    </alternativeName>
</protein>
<evidence type="ECO:0000256" key="12">
    <source>
        <dbReference type="SAM" id="Phobius"/>
    </source>
</evidence>
<feature type="transmembrane region" description="Helical" evidence="12">
    <location>
        <begin position="256"/>
        <end position="274"/>
    </location>
</feature>
<dbReference type="InterPro" id="IPR055374">
    <property type="entry name" value="Ribophorin_II_3rd"/>
</dbReference>
<evidence type="ECO:0000256" key="9">
    <source>
        <dbReference type="ARBA" id="ARBA00023136"/>
    </source>
</evidence>
<keyword evidence="17" id="KW-1185">Reference proteome</keyword>
<evidence type="ECO:0000256" key="7">
    <source>
        <dbReference type="ARBA" id="ARBA00022824"/>
    </source>
</evidence>
<dbReference type="PANTHER" id="PTHR12640:SF0">
    <property type="entry name" value="DOLICHYL-DIPHOSPHOOLIGOSACCHARIDE--PROTEIN GLYCOSYLTRANSFERASE SUBUNIT 2"/>
    <property type="match status" value="1"/>
</dbReference>
<evidence type="ECO:0000259" key="14">
    <source>
        <dbReference type="Pfam" id="PF23860"/>
    </source>
</evidence>
<evidence type="ECO:0000256" key="4">
    <source>
        <dbReference type="ARBA" id="ARBA00009038"/>
    </source>
</evidence>
<feature type="transmembrane region" description="Helical" evidence="12">
    <location>
        <begin position="193"/>
        <end position="216"/>
    </location>
</feature>
<name>A0ABR4NJX4_9FUNG</name>
<evidence type="ECO:0000256" key="8">
    <source>
        <dbReference type="ARBA" id="ARBA00022989"/>
    </source>
</evidence>
<comment type="pathway">
    <text evidence="3">Protein modification; protein glycosylation.</text>
</comment>
<feature type="signal peptide" evidence="13">
    <location>
        <begin position="1"/>
        <end position="20"/>
    </location>
</feature>
<comment type="similarity">
    <text evidence="4">Belongs to the SWP1 family.</text>
</comment>
<dbReference type="Proteomes" id="UP001527925">
    <property type="component" value="Unassembled WGS sequence"/>
</dbReference>
<evidence type="ECO:0000256" key="6">
    <source>
        <dbReference type="ARBA" id="ARBA00022729"/>
    </source>
</evidence>
<organism evidence="16 17">
    <name type="scientific">Polyrhizophydium stewartii</name>
    <dbReference type="NCBI Taxonomy" id="2732419"/>
    <lineage>
        <taxon>Eukaryota</taxon>
        <taxon>Fungi</taxon>
        <taxon>Fungi incertae sedis</taxon>
        <taxon>Chytridiomycota</taxon>
        <taxon>Chytridiomycota incertae sedis</taxon>
        <taxon>Chytridiomycetes</taxon>
        <taxon>Rhizophydiales</taxon>
        <taxon>Rhizophydiales incertae sedis</taxon>
        <taxon>Polyrhizophydium</taxon>
    </lineage>
</organism>
<feature type="domain" description="Ribophorin II third" evidence="14">
    <location>
        <begin position="34"/>
        <end position="156"/>
    </location>
</feature>
<sequence length="289" mass="30231">MRQFLVGVLAAAASLAAVAADPALAAAAVPKVKLAVTGSDAAPTSVTLEFPKTTDGKISVASGDKLTVSFKLLDADTSKPLAAQHVAVAVDNVAAGASSSFLVPPPQAGTYNLVLDLGSLQTLQRLSKPAGKHALTLFVSDPRIKPFAYPLGNVDLDTSAAGVAFISEANDVFEPLPELKHTMRPAEKQPPAVLSYLFTLLTLAPWVPLLAVWFGLGANINNLFASSAMMVYGSGFFGSLATLLFVFYLYWARLTLFDLLAYGAIVGIPTALLGRQVLAARAELHGKSH</sequence>
<evidence type="ECO:0000256" key="3">
    <source>
        <dbReference type="ARBA" id="ARBA00004922"/>
    </source>
</evidence>
<dbReference type="GO" id="GO:0000502">
    <property type="term" value="C:proteasome complex"/>
    <property type="evidence" value="ECO:0007669"/>
    <property type="project" value="UniProtKB-KW"/>
</dbReference>
<dbReference type="Pfam" id="PF23860">
    <property type="entry name" value="Ribophorin_II_3rd"/>
    <property type="match status" value="1"/>
</dbReference>
<keyword evidence="6 13" id="KW-0732">Signal</keyword>
<evidence type="ECO:0000259" key="15">
    <source>
        <dbReference type="Pfam" id="PF25147"/>
    </source>
</evidence>
<keyword evidence="16" id="KW-0647">Proteasome</keyword>
<comment type="caution">
    <text evidence="16">The sequence shown here is derived from an EMBL/GenBank/DDBJ whole genome shotgun (WGS) entry which is preliminary data.</text>
</comment>
<evidence type="ECO:0000256" key="13">
    <source>
        <dbReference type="SAM" id="SignalP"/>
    </source>
</evidence>
<comment type="function">
    <text evidence="1">Subunit of the oligosaccharyl transferase (OST) complex that catalyzes the initial transfer of a defined glycan (Glc(3)Man(9)GlcNAc(2) in eukaryotes) from the lipid carrier dolichol-pyrophosphate to an asparagine residue within an Asn-X-Ser/Thr consensus motif in nascent polypeptide chains, the first step in protein N-glycosylation. N-glycosylation occurs cotranslationally and the complex associates with the Sec61 complex at the channel-forming translocon complex that mediates protein translocation across the endoplasmic reticulum (ER). All subunits are required for a maximal enzyme activity.</text>
</comment>
<evidence type="ECO:0000256" key="2">
    <source>
        <dbReference type="ARBA" id="ARBA00004477"/>
    </source>
</evidence>
<evidence type="ECO:0000256" key="11">
    <source>
        <dbReference type="ARBA" id="ARBA00032139"/>
    </source>
</evidence>
<evidence type="ECO:0000313" key="16">
    <source>
        <dbReference type="EMBL" id="KAL2919837.1"/>
    </source>
</evidence>
<dbReference type="PANTHER" id="PTHR12640">
    <property type="entry name" value="RIBOPHORIN II"/>
    <property type="match status" value="1"/>
</dbReference>
<dbReference type="InterPro" id="IPR056790">
    <property type="entry name" value="Ribophorin_II_C"/>
</dbReference>
<keyword evidence="9 12" id="KW-0472">Membrane</keyword>
<keyword evidence="5 12" id="KW-0812">Transmembrane</keyword>
<gene>
    <name evidence="16" type="primary">RPN2_1</name>
    <name evidence="16" type="ORF">HK105_200754</name>
</gene>